<proteinExistence type="predicted"/>
<gene>
    <name evidence="3" type="ORF">BECKH772A_GA0070896_105171</name>
    <name evidence="2" type="ORF">BECKH772B_GA0070898_103713</name>
    <name evidence="4" type="ORF">BECKH772C_GA0070978_105122</name>
</gene>
<evidence type="ECO:0000259" key="1">
    <source>
        <dbReference type="Pfam" id="PF08241"/>
    </source>
</evidence>
<reference evidence="2" key="1">
    <citation type="submission" date="2019-02" db="EMBL/GenBank/DDBJ databases">
        <authorList>
            <person name="Gruber-Vodicka R. H."/>
            <person name="Seah K. B. B."/>
        </authorList>
    </citation>
    <scope>NUCLEOTIDE SEQUENCE</scope>
    <source>
        <strain evidence="4">BECK_SA2B12</strain>
        <strain evidence="3">BECK_SA2B15</strain>
        <strain evidence="2">BECK_SA2B20</strain>
    </source>
</reference>
<evidence type="ECO:0000313" key="4">
    <source>
        <dbReference type="EMBL" id="VFK08444.1"/>
    </source>
</evidence>
<dbReference type="EMBL" id="CAADFI010000371">
    <property type="protein sequence ID" value="VFK03666.1"/>
    <property type="molecule type" value="Genomic_DNA"/>
</dbReference>
<dbReference type="GO" id="GO:0032259">
    <property type="term" value="P:methylation"/>
    <property type="evidence" value="ECO:0007669"/>
    <property type="project" value="UniProtKB-KW"/>
</dbReference>
<accession>A0A450VFU2</accession>
<dbReference type="GO" id="GO:0008757">
    <property type="term" value="F:S-adenosylmethionine-dependent methyltransferase activity"/>
    <property type="evidence" value="ECO:0007669"/>
    <property type="project" value="InterPro"/>
</dbReference>
<evidence type="ECO:0000313" key="3">
    <source>
        <dbReference type="EMBL" id="VFK05192.1"/>
    </source>
</evidence>
<dbReference type="Pfam" id="PF08241">
    <property type="entry name" value="Methyltransf_11"/>
    <property type="match status" value="1"/>
</dbReference>
<evidence type="ECO:0000313" key="2">
    <source>
        <dbReference type="EMBL" id="VFK03666.1"/>
    </source>
</evidence>
<dbReference type="Gene3D" id="3.40.50.150">
    <property type="entry name" value="Vaccinia Virus protein VP39"/>
    <property type="match status" value="1"/>
</dbReference>
<dbReference type="EMBL" id="CAADFG010000517">
    <property type="protein sequence ID" value="VFK05192.1"/>
    <property type="molecule type" value="Genomic_DNA"/>
</dbReference>
<feature type="domain" description="Methyltransferase type 11" evidence="1">
    <location>
        <begin position="85"/>
        <end position="133"/>
    </location>
</feature>
<keyword evidence="2" id="KW-0808">Transferase</keyword>
<dbReference type="EMBL" id="CAADFJ010000512">
    <property type="protein sequence ID" value="VFK08444.1"/>
    <property type="molecule type" value="Genomic_DNA"/>
</dbReference>
<keyword evidence="2" id="KW-0489">Methyltransferase</keyword>
<dbReference type="SUPFAM" id="SSF53335">
    <property type="entry name" value="S-adenosyl-L-methionine-dependent methyltransferases"/>
    <property type="match status" value="1"/>
</dbReference>
<dbReference type="InterPro" id="IPR029063">
    <property type="entry name" value="SAM-dependent_MTases_sf"/>
</dbReference>
<name>A0A450VFU2_9GAMM</name>
<dbReference type="AlphaFoldDB" id="A0A450VFU2"/>
<sequence>MDHKHSTAHTTPRQRLHQWLSCPSGKILLDSERKLLDGVLSHLFGHHILQVGRLGDVDLLAHSRIFHRVVVGVNGDRGVPGYPCIWAEPEALPVASGSIDVVVFPHLLEFSPHMWGAIQEAERVLVAEGHLLILAFNAWSLVGIWRLLCRRPHGDCLPCQGGQFPGLNQIKNRIAVLGFHVTSIKRYFFQPPTGNQRFMEQLRFLDVIGPRFWPSFSGAYFIMAKKHVTTLTPIKLRRQPARHPLIAVGLEEPSS</sequence>
<dbReference type="InterPro" id="IPR013216">
    <property type="entry name" value="Methyltransf_11"/>
</dbReference>
<protein>
    <submittedName>
        <fullName evidence="2">Methyltransferase domain-containing protein</fullName>
    </submittedName>
</protein>
<organism evidence="2">
    <name type="scientific">Candidatus Kentrum eta</name>
    <dbReference type="NCBI Taxonomy" id="2126337"/>
    <lineage>
        <taxon>Bacteria</taxon>
        <taxon>Pseudomonadati</taxon>
        <taxon>Pseudomonadota</taxon>
        <taxon>Gammaproteobacteria</taxon>
        <taxon>Candidatus Kentrum</taxon>
    </lineage>
</organism>